<dbReference type="KEGG" id="bcae:A4V03_20485"/>
<evidence type="ECO:0000313" key="1">
    <source>
        <dbReference type="EMBL" id="ARE60494.1"/>
    </source>
</evidence>
<proteinExistence type="predicted"/>
<gene>
    <name evidence="1" type="ORF">A4V03_20485</name>
</gene>
<reference evidence="2" key="1">
    <citation type="submission" date="2016-04" db="EMBL/GenBank/DDBJ databases">
        <title>Complete Genome Sequences of Twelve Strains of a Stable Defined Moderately Diverse Mouse Microbiota 2 (sDMDMm2).</title>
        <authorList>
            <person name="Uchimura Y."/>
            <person name="Wyss M."/>
            <person name="Brugiroux S."/>
            <person name="Limenitakis J.P."/>
            <person name="Stecher B."/>
            <person name="McCoy K.D."/>
            <person name="Macpherson A.J."/>
        </authorList>
    </citation>
    <scope>NUCLEOTIDE SEQUENCE [LARGE SCALE GENOMIC DNA]</scope>
    <source>
        <strain evidence="2">I48</strain>
    </source>
</reference>
<keyword evidence="2" id="KW-1185">Reference proteome</keyword>
<evidence type="ECO:0008006" key="3">
    <source>
        <dbReference type="Google" id="ProtNLM"/>
    </source>
</evidence>
<organism evidence="1 2">
    <name type="scientific">Bacteroides caecimuris</name>
    <dbReference type="NCBI Taxonomy" id="1796613"/>
    <lineage>
        <taxon>Bacteria</taxon>
        <taxon>Pseudomonadati</taxon>
        <taxon>Bacteroidota</taxon>
        <taxon>Bacteroidia</taxon>
        <taxon>Bacteroidales</taxon>
        <taxon>Bacteroidaceae</taxon>
        <taxon>Bacteroides</taxon>
    </lineage>
</organism>
<dbReference type="RefSeq" id="WP_005680877.1">
    <property type="nucleotide sequence ID" value="NZ_CAPUCN010000091.1"/>
</dbReference>
<dbReference type="Proteomes" id="UP000092631">
    <property type="component" value="Chromosome"/>
</dbReference>
<evidence type="ECO:0000313" key="2">
    <source>
        <dbReference type="Proteomes" id="UP000092631"/>
    </source>
</evidence>
<accession>A0A1V0QDL0</accession>
<dbReference type="EMBL" id="CP015401">
    <property type="protein sequence ID" value="ARE60494.1"/>
    <property type="molecule type" value="Genomic_DNA"/>
</dbReference>
<dbReference type="AlphaFoldDB" id="A0A1V0QDL0"/>
<sequence length="67" mass="7708">MKEIKPTCDPNGVYSVKRTCAELGISNKTLRKYRLNGYIQPLNPNNTYRPKYSGQSIIECWNILTTL</sequence>
<name>A0A1V0QDL0_9BACE</name>
<dbReference type="OrthoDB" id="1030719at2"/>
<protein>
    <recommendedName>
        <fullName evidence="3">DNA-binding protein</fullName>
    </recommendedName>
</protein>
<dbReference type="GeneID" id="82187382"/>